<proteinExistence type="predicted"/>
<gene>
    <name evidence="1" type="ORF">CDEB00056_LOCUS21178</name>
</gene>
<protein>
    <submittedName>
        <fullName evidence="1">Uncharacterized protein</fullName>
    </submittedName>
</protein>
<dbReference type="AlphaFoldDB" id="A0A7S3VFN3"/>
<accession>A0A7S3VFN3</accession>
<reference evidence="1" key="1">
    <citation type="submission" date="2021-01" db="EMBL/GenBank/DDBJ databases">
        <authorList>
            <person name="Corre E."/>
            <person name="Pelletier E."/>
            <person name="Niang G."/>
            <person name="Scheremetjew M."/>
            <person name="Finn R."/>
            <person name="Kale V."/>
            <person name="Holt S."/>
            <person name="Cochrane G."/>
            <person name="Meng A."/>
            <person name="Brown T."/>
            <person name="Cohen L."/>
        </authorList>
    </citation>
    <scope>NUCLEOTIDE SEQUENCE</scope>
    <source>
        <strain evidence="1">MM31A-1</strain>
    </source>
</reference>
<organism evidence="1">
    <name type="scientific">Chaetoceros debilis</name>
    <dbReference type="NCBI Taxonomy" id="122233"/>
    <lineage>
        <taxon>Eukaryota</taxon>
        <taxon>Sar</taxon>
        <taxon>Stramenopiles</taxon>
        <taxon>Ochrophyta</taxon>
        <taxon>Bacillariophyta</taxon>
        <taxon>Coscinodiscophyceae</taxon>
        <taxon>Chaetocerotophycidae</taxon>
        <taxon>Chaetocerotales</taxon>
        <taxon>Chaetocerotaceae</taxon>
        <taxon>Chaetoceros</taxon>
    </lineage>
</organism>
<sequence>MNLSIFLRVTIGISCIASTAFAFSISSSSTSSQIKLQSSQSSTELSAINRRQMLSAITVSSVSAACVLAPLTASARAPGSKDICASLLQIRDASTSLQNLLEPNNWNQYTVIDGEGRAGSTDGARRILGGIAPQSGMAAIDAAKKTPLYRIDVAFVTVRKAVLEGSDAWTESFDLDRFEELADRVVYNVSKSDGNFYSVLFAMKGGKMIEDIFVETRGLVKQGVGDLEEMIGLLKSAGAPCMD</sequence>
<dbReference type="EMBL" id="HBIO01027570">
    <property type="protein sequence ID" value="CAE0476325.1"/>
    <property type="molecule type" value="Transcribed_RNA"/>
</dbReference>
<name>A0A7S3VFN3_9STRA</name>
<evidence type="ECO:0000313" key="1">
    <source>
        <dbReference type="EMBL" id="CAE0476325.1"/>
    </source>
</evidence>